<sequence length="415" mass="42446">MARRKKGNPPAAGTAAAATTVPAVEEVATPTTEAGELQALRDPESAGQSEVADVLDPDPSTPEPSASEPTSTEPTSTEPTSTEPTSTEPTSTEPTSTEPTSTEPTSETDSEDDAAGGTAAGDAPVEDHHAPETEDGGGAPEPDADPDAPGSVSVPQDEPVEPTTASAGPQRVPPGHVEGRAAWRRLLLMSKPRTTKANVLGAILAIALGVAIATQVQLTNNRGLAELSQSDLIRLLDDISSRSSRLDQQIHELETTRDRLLSGTGNAGEALEQAQRRADTLGILAGTIGAQGPGITVSITDPDRGVSGPVILDLIQELRDAGAESIEVGGVRVVASSYVGDSGGDLSVDGQPLRRPILVKAIGDPNTLASAMTIPGGIVETIRLKGANASVSEVKSVTITSIHTPVEPVHAEPVQ</sequence>
<evidence type="ECO:0000313" key="5">
    <source>
        <dbReference type="Proteomes" id="UP001150259"/>
    </source>
</evidence>
<dbReference type="EMBL" id="JAPFQL010000001">
    <property type="protein sequence ID" value="MDC5695664.1"/>
    <property type="molecule type" value="Genomic_DNA"/>
</dbReference>
<dbReference type="Gene3D" id="3.30.70.1880">
    <property type="entry name" value="Protein of unknown function DUF881"/>
    <property type="match status" value="1"/>
</dbReference>
<evidence type="ECO:0000256" key="3">
    <source>
        <dbReference type="SAM" id="Phobius"/>
    </source>
</evidence>
<keyword evidence="3" id="KW-0472">Membrane</keyword>
<proteinExistence type="inferred from homology"/>
<dbReference type="Pfam" id="PF05949">
    <property type="entry name" value="DUF881"/>
    <property type="match status" value="1"/>
</dbReference>
<dbReference type="RefSeq" id="WP_272460208.1">
    <property type="nucleotide sequence ID" value="NZ_JAPFQL010000001.1"/>
</dbReference>
<evidence type="ECO:0000256" key="1">
    <source>
        <dbReference type="ARBA" id="ARBA00009108"/>
    </source>
</evidence>
<comment type="caution">
    <text evidence="4">The sequence shown here is derived from an EMBL/GenBank/DDBJ whole genome shotgun (WGS) entry which is preliminary data.</text>
</comment>
<feature type="transmembrane region" description="Helical" evidence="3">
    <location>
        <begin position="197"/>
        <end position="218"/>
    </location>
</feature>
<keyword evidence="3" id="KW-1133">Transmembrane helix</keyword>
<gene>
    <name evidence="4" type="ORF">OO014_00195</name>
</gene>
<organism evidence="4 5">
    <name type="scientific">Intrasporangium calvum</name>
    <dbReference type="NCBI Taxonomy" id="53358"/>
    <lineage>
        <taxon>Bacteria</taxon>
        <taxon>Bacillati</taxon>
        <taxon>Actinomycetota</taxon>
        <taxon>Actinomycetes</taxon>
        <taxon>Micrococcales</taxon>
        <taxon>Intrasporangiaceae</taxon>
        <taxon>Intrasporangium</taxon>
    </lineage>
</organism>
<keyword evidence="5" id="KW-1185">Reference proteome</keyword>
<dbReference type="PANTHER" id="PTHR37313">
    <property type="entry name" value="UPF0749 PROTEIN RV1825"/>
    <property type="match status" value="1"/>
</dbReference>
<name>A0ABT5GC24_9MICO</name>
<accession>A0ABT5GC24</accession>
<dbReference type="PANTHER" id="PTHR37313:SF2">
    <property type="entry name" value="UPF0749 PROTEIN YLXX"/>
    <property type="match status" value="1"/>
</dbReference>
<evidence type="ECO:0000313" key="4">
    <source>
        <dbReference type="EMBL" id="MDC5695664.1"/>
    </source>
</evidence>
<reference evidence="4 5" key="1">
    <citation type="submission" date="2022-11" db="EMBL/GenBank/DDBJ databases">
        <title>Anaerobic phenanthrene biodegradation by a DNRA strain PheN6.</title>
        <authorList>
            <person name="Zhang Z."/>
        </authorList>
    </citation>
    <scope>NUCLEOTIDE SEQUENCE [LARGE SCALE GENOMIC DNA]</scope>
    <source>
        <strain evidence="4 5">PheN6</strain>
    </source>
</reference>
<evidence type="ECO:0000256" key="2">
    <source>
        <dbReference type="SAM" id="MobiDB-lite"/>
    </source>
</evidence>
<feature type="region of interest" description="Disordered" evidence="2">
    <location>
        <begin position="1"/>
        <end position="177"/>
    </location>
</feature>
<dbReference type="Proteomes" id="UP001150259">
    <property type="component" value="Unassembled WGS sequence"/>
</dbReference>
<keyword evidence="3" id="KW-0812">Transmembrane</keyword>
<protein>
    <submittedName>
        <fullName evidence="4">DUF881 domain-containing protein</fullName>
    </submittedName>
</protein>
<dbReference type="InterPro" id="IPR010273">
    <property type="entry name" value="DUF881"/>
</dbReference>
<comment type="similarity">
    <text evidence="1">Belongs to the UPF0749 family.</text>
</comment>
<feature type="compositionally biased region" description="Low complexity" evidence="2">
    <location>
        <begin position="9"/>
        <end position="36"/>
    </location>
</feature>
<feature type="compositionally biased region" description="Low complexity" evidence="2">
    <location>
        <begin position="63"/>
        <end position="105"/>
    </location>
</feature>